<keyword evidence="1" id="KW-0732">Signal</keyword>
<organism evidence="2 3">
    <name type="scientific">Fragilariopsis cylindrus CCMP1102</name>
    <dbReference type="NCBI Taxonomy" id="635003"/>
    <lineage>
        <taxon>Eukaryota</taxon>
        <taxon>Sar</taxon>
        <taxon>Stramenopiles</taxon>
        <taxon>Ochrophyta</taxon>
        <taxon>Bacillariophyta</taxon>
        <taxon>Bacillariophyceae</taxon>
        <taxon>Bacillariophycidae</taxon>
        <taxon>Bacillariales</taxon>
        <taxon>Bacillariaceae</taxon>
        <taxon>Fragilariopsis</taxon>
    </lineage>
</organism>
<keyword evidence="3" id="KW-1185">Reference proteome</keyword>
<dbReference type="EMBL" id="KV784353">
    <property type="protein sequence ID" value="OEU22949.1"/>
    <property type="molecule type" value="Genomic_DNA"/>
</dbReference>
<gene>
    <name evidence="2" type="ORF">FRACYDRAFT_233111</name>
</gene>
<dbReference type="KEGG" id="fcy:FRACYDRAFT_233111"/>
<dbReference type="AlphaFoldDB" id="A0A1E7FXS2"/>
<protein>
    <submittedName>
        <fullName evidence="2">Uncharacterized protein</fullName>
    </submittedName>
</protein>
<feature type="signal peptide" evidence="1">
    <location>
        <begin position="1"/>
        <end position="25"/>
    </location>
</feature>
<evidence type="ECO:0000313" key="3">
    <source>
        <dbReference type="Proteomes" id="UP000095751"/>
    </source>
</evidence>
<sequence length="183" mass="20711">MECKRQNLFCCSVLIPILLFGLQLSVPTVATIDELSSIVQILFVAIIHRNKNDLKHDGLTMVTMNDGEMGLMMFKSPIDSFRYNDKCIALKREIAAFNKRFEDGNVGKDDYCKNVAKWCSHVLDFATEWGPHRVPFDIRDGYNDCMSNIGGTRTIIWPDKIPIPMSELPAETLNAVFASYTVI</sequence>
<name>A0A1E7FXS2_9STRA</name>
<proteinExistence type="predicted"/>
<accession>A0A1E7FXS2</accession>
<dbReference type="Proteomes" id="UP000095751">
    <property type="component" value="Unassembled WGS sequence"/>
</dbReference>
<evidence type="ECO:0000256" key="1">
    <source>
        <dbReference type="SAM" id="SignalP"/>
    </source>
</evidence>
<feature type="chain" id="PRO_5009193696" evidence="1">
    <location>
        <begin position="26"/>
        <end position="183"/>
    </location>
</feature>
<evidence type="ECO:0000313" key="2">
    <source>
        <dbReference type="EMBL" id="OEU22949.1"/>
    </source>
</evidence>
<reference evidence="2 3" key="1">
    <citation type="submission" date="2016-09" db="EMBL/GenBank/DDBJ databases">
        <title>Extensive genetic diversity and differential bi-allelic expression allows diatom success in the polar Southern Ocean.</title>
        <authorList>
            <consortium name="DOE Joint Genome Institute"/>
            <person name="Mock T."/>
            <person name="Otillar R.P."/>
            <person name="Strauss J."/>
            <person name="Dupont C."/>
            <person name="Frickenhaus S."/>
            <person name="Maumus F."/>
            <person name="Mcmullan M."/>
            <person name="Sanges R."/>
            <person name="Schmutz J."/>
            <person name="Toseland A."/>
            <person name="Valas R."/>
            <person name="Veluchamy A."/>
            <person name="Ward B.J."/>
            <person name="Allen A."/>
            <person name="Barry K."/>
            <person name="Falciatore A."/>
            <person name="Ferrante M."/>
            <person name="Fortunato A.E."/>
            <person name="Gloeckner G."/>
            <person name="Gruber A."/>
            <person name="Hipkin R."/>
            <person name="Janech M."/>
            <person name="Kroth P."/>
            <person name="Leese F."/>
            <person name="Lindquist E."/>
            <person name="Lyon B.R."/>
            <person name="Martin J."/>
            <person name="Mayer C."/>
            <person name="Parker M."/>
            <person name="Quesneville H."/>
            <person name="Raymond J."/>
            <person name="Uhlig C."/>
            <person name="Valentin K.U."/>
            <person name="Worden A.Z."/>
            <person name="Armbrust E.V."/>
            <person name="Bowler C."/>
            <person name="Green B."/>
            <person name="Moulton V."/>
            <person name="Van Oosterhout C."/>
            <person name="Grigoriev I."/>
        </authorList>
    </citation>
    <scope>NUCLEOTIDE SEQUENCE [LARGE SCALE GENOMIC DNA]</scope>
    <source>
        <strain evidence="2 3">CCMP1102</strain>
    </source>
</reference>
<dbReference type="InParanoid" id="A0A1E7FXS2"/>